<sequence>MQEHSSMGVKVLRMKQLCACLGLSRSTIYDRINPESKRYDETFPKPFKMGGSAVGWLEADVQKWLSDWLSK</sequence>
<dbReference type="PANTHER" id="PTHR36154:SF1">
    <property type="entry name" value="DNA-BINDING TRANSCRIPTIONAL ACTIVATOR ALPA"/>
    <property type="match status" value="1"/>
</dbReference>
<evidence type="ECO:0000313" key="1">
    <source>
        <dbReference type="EMBL" id="RMO67199.1"/>
    </source>
</evidence>
<dbReference type="InterPro" id="IPR052931">
    <property type="entry name" value="Prophage_regulatory_activator"/>
</dbReference>
<name>A0A0Q0BTM1_PSEAP</name>
<comment type="caution">
    <text evidence="1">The sequence shown here is derived from an EMBL/GenBank/DDBJ whole genome shotgun (WGS) entry which is preliminary data.</text>
</comment>
<dbReference type="Proteomes" id="UP000274541">
    <property type="component" value="Unassembled WGS sequence"/>
</dbReference>
<evidence type="ECO:0000313" key="2">
    <source>
        <dbReference type="Proteomes" id="UP000274541"/>
    </source>
</evidence>
<dbReference type="InterPro" id="IPR010260">
    <property type="entry name" value="AlpA"/>
</dbReference>
<protein>
    <submittedName>
        <fullName evidence="1">Uncharacterized protein</fullName>
    </submittedName>
</protein>
<gene>
    <name evidence="1" type="ORF">ALQ37_102998</name>
</gene>
<dbReference type="AlphaFoldDB" id="A0A0Q0BTM1"/>
<proteinExistence type="predicted"/>
<dbReference type="PANTHER" id="PTHR36154">
    <property type="entry name" value="DNA-BINDING TRANSCRIPTIONAL ACTIVATOR ALPA"/>
    <property type="match status" value="1"/>
</dbReference>
<reference evidence="1 2" key="1">
    <citation type="submission" date="2018-08" db="EMBL/GenBank/DDBJ databases">
        <title>Recombination of ecologically and evolutionarily significant loci maintains genetic cohesion in the Pseudomonas syringae species complex.</title>
        <authorList>
            <person name="Dillon M."/>
            <person name="Thakur S."/>
            <person name="Almeida R.N.D."/>
            <person name="Weir B.S."/>
            <person name="Guttman D.S."/>
        </authorList>
    </citation>
    <scope>NUCLEOTIDE SEQUENCE [LARGE SCALE GENOMIC DNA]</scope>
    <source>
        <strain evidence="1 2">ICMP 4388</strain>
    </source>
</reference>
<accession>A0A0Q0BTM1</accession>
<dbReference type="RefSeq" id="WP_057445831.1">
    <property type="nucleotide sequence ID" value="NZ_JBPDUT010000002.1"/>
</dbReference>
<organism evidence="1 2">
    <name type="scientific">Pseudomonas syringae pv. aptata</name>
    <dbReference type="NCBI Taxonomy" id="83167"/>
    <lineage>
        <taxon>Bacteria</taxon>
        <taxon>Pseudomonadati</taxon>
        <taxon>Pseudomonadota</taxon>
        <taxon>Gammaproteobacteria</taxon>
        <taxon>Pseudomonadales</taxon>
        <taxon>Pseudomonadaceae</taxon>
        <taxon>Pseudomonas</taxon>
        <taxon>Pseudomonas syringae</taxon>
    </lineage>
</organism>
<dbReference type="Pfam" id="PF05930">
    <property type="entry name" value="Phage_AlpA"/>
    <property type="match status" value="1"/>
</dbReference>
<dbReference type="EMBL" id="RBPX01000134">
    <property type="protein sequence ID" value="RMO67199.1"/>
    <property type="molecule type" value="Genomic_DNA"/>
</dbReference>
<dbReference type="Gene3D" id="1.10.238.160">
    <property type="match status" value="1"/>
</dbReference>